<sequence length="195" mass="22216">MVWGEVEYPSPNWKKTGTTEQALLTNHKSEPHVKRLPSESATLATPPIIYCTSSVSFSGWLLIFLACYWIAERQRLAEAGVVQYVCALIRRYTTLRGFDPLSSLQKRSSFRRADATMELKSSKGSWKQWLIPTSLDAMRIAALCKNNLFPLTSVAQTNERTPGKFVLRMPVWQPHKVYICRFIQSHCCCLSVVSR</sequence>
<keyword evidence="1" id="KW-1133">Transmembrane helix</keyword>
<dbReference type="AlphaFoldDB" id="A0A5K3F5G3"/>
<keyword evidence="1" id="KW-0812">Transmembrane</keyword>
<keyword evidence="1" id="KW-0472">Membrane</keyword>
<feature type="transmembrane region" description="Helical" evidence="1">
    <location>
        <begin position="47"/>
        <end position="71"/>
    </location>
</feature>
<accession>A0A5K3F5G3</accession>
<evidence type="ECO:0000313" key="2">
    <source>
        <dbReference type="WBParaSite" id="MCU_005643-RA"/>
    </source>
</evidence>
<reference evidence="2" key="1">
    <citation type="submission" date="2019-11" db="UniProtKB">
        <authorList>
            <consortium name="WormBaseParasite"/>
        </authorList>
    </citation>
    <scope>IDENTIFICATION</scope>
</reference>
<organism evidence="2">
    <name type="scientific">Mesocestoides corti</name>
    <name type="common">Flatworm</name>
    <dbReference type="NCBI Taxonomy" id="53468"/>
    <lineage>
        <taxon>Eukaryota</taxon>
        <taxon>Metazoa</taxon>
        <taxon>Spiralia</taxon>
        <taxon>Lophotrochozoa</taxon>
        <taxon>Platyhelminthes</taxon>
        <taxon>Cestoda</taxon>
        <taxon>Eucestoda</taxon>
        <taxon>Cyclophyllidea</taxon>
        <taxon>Mesocestoididae</taxon>
        <taxon>Mesocestoides</taxon>
    </lineage>
</organism>
<protein>
    <submittedName>
        <fullName evidence="2">Uncharacterized protein</fullName>
    </submittedName>
</protein>
<proteinExistence type="predicted"/>
<evidence type="ECO:0000256" key="1">
    <source>
        <dbReference type="SAM" id="Phobius"/>
    </source>
</evidence>
<dbReference type="WBParaSite" id="MCU_005643-RA">
    <property type="protein sequence ID" value="MCU_005643-RA"/>
    <property type="gene ID" value="MCU_005643"/>
</dbReference>
<name>A0A5K3F5G3_MESCO</name>